<keyword evidence="2" id="KW-0963">Cytoplasm</keyword>
<keyword evidence="4" id="KW-0238">DNA-binding</keyword>
<evidence type="ECO:0000256" key="1">
    <source>
        <dbReference type="ARBA" id="ARBA00004496"/>
    </source>
</evidence>
<evidence type="ECO:0000313" key="7">
    <source>
        <dbReference type="EMBL" id="RAH96207.1"/>
    </source>
</evidence>
<dbReference type="InterPro" id="IPR000551">
    <property type="entry name" value="MerR-type_HTH_dom"/>
</dbReference>
<dbReference type="PANTHER" id="PTHR30204">
    <property type="entry name" value="REDOX-CYCLING DRUG-SENSING TRANSCRIPTIONAL ACTIVATOR SOXR"/>
    <property type="match status" value="1"/>
</dbReference>
<feature type="domain" description="HTH merR-type" evidence="6">
    <location>
        <begin position="1"/>
        <end position="68"/>
    </location>
</feature>
<dbReference type="SUPFAM" id="SSF46955">
    <property type="entry name" value="Putative DNA-binding domain"/>
    <property type="match status" value="1"/>
</dbReference>
<proteinExistence type="predicted"/>
<dbReference type="Pfam" id="PF00376">
    <property type="entry name" value="MerR"/>
    <property type="match status" value="1"/>
</dbReference>
<dbReference type="NCBIfam" id="TIGR02044">
    <property type="entry name" value="CueR"/>
    <property type="match status" value="1"/>
</dbReference>
<evidence type="ECO:0000313" key="8">
    <source>
        <dbReference type="Proteomes" id="UP000249590"/>
    </source>
</evidence>
<keyword evidence="3" id="KW-0805">Transcription regulation</keyword>
<dbReference type="InterPro" id="IPR011789">
    <property type="entry name" value="CueR"/>
</dbReference>
<evidence type="ECO:0000256" key="3">
    <source>
        <dbReference type="ARBA" id="ARBA00023015"/>
    </source>
</evidence>
<dbReference type="InterPro" id="IPR009061">
    <property type="entry name" value="DNA-bd_dom_put_sf"/>
</dbReference>
<dbReference type="PANTHER" id="PTHR30204:SF94">
    <property type="entry name" value="HEAVY METAL-DEPENDENT TRANSCRIPTIONAL REGULATOR HI_0293-RELATED"/>
    <property type="match status" value="1"/>
</dbReference>
<dbReference type="GO" id="GO:0003677">
    <property type="term" value="F:DNA binding"/>
    <property type="evidence" value="ECO:0007669"/>
    <property type="project" value="UniProtKB-KW"/>
</dbReference>
<dbReference type="GO" id="GO:0045893">
    <property type="term" value="P:positive regulation of DNA-templated transcription"/>
    <property type="evidence" value="ECO:0007669"/>
    <property type="project" value="InterPro"/>
</dbReference>
<accession>A0A8B2NJN5</accession>
<dbReference type="GO" id="GO:0005507">
    <property type="term" value="F:copper ion binding"/>
    <property type="evidence" value="ECO:0007669"/>
    <property type="project" value="InterPro"/>
</dbReference>
<dbReference type="EMBL" id="QHHQ01000015">
    <property type="protein sequence ID" value="RAH96207.1"/>
    <property type="molecule type" value="Genomic_DNA"/>
</dbReference>
<dbReference type="GO" id="GO:0005737">
    <property type="term" value="C:cytoplasm"/>
    <property type="evidence" value="ECO:0007669"/>
    <property type="project" value="UniProtKB-SubCell"/>
</dbReference>
<keyword evidence="5" id="KW-0804">Transcription</keyword>
<organism evidence="7 8">
    <name type="scientific">Acuticoccus sediminis</name>
    <dbReference type="NCBI Taxonomy" id="2184697"/>
    <lineage>
        <taxon>Bacteria</taxon>
        <taxon>Pseudomonadati</taxon>
        <taxon>Pseudomonadota</taxon>
        <taxon>Alphaproteobacteria</taxon>
        <taxon>Hyphomicrobiales</taxon>
        <taxon>Amorphaceae</taxon>
        <taxon>Acuticoccus</taxon>
    </lineage>
</organism>
<dbReference type="Gene3D" id="1.10.1660.10">
    <property type="match status" value="1"/>
</dbReference>
<comment type="caution">
    <text evidence="7">The sequence shown here is derived from an EMBL/GenBank/DDBJ whole genome shotgun (WGS) entry which is preliminary data.</text>
</comment>
<dbReference type="Proteomes" id="UP000249590">
    <property type="component" value="Unassembled WGS sequence"/>
</dbReference>
<keyword evidence="8" id="KW-1185">Reference proteome</keyword>
<protein>
    <submittedName>
        <fullName evidence="7">Cu(I)-responsive transcriptional regulator</fullName>
    </submittedName>
</protein>
<evidence type="ECO:0000256" key="5">
    <source>
        <dbReference type="ARBA" id="ARBA00023163"/>
    </source>
</evidence>
<dbReference type="SMART" id="SM00422">
    <property type="entry name" value="HTH_MERR"/>
    <property type="match status" value="1"/>
</dbReference>
<dbReference type="OrthoDB" id="9802944at2"/>
<reference evidence="7 8" key="1">
    <citation type="submission" date="2018-05" db="EMBL/GenBank/DDBJ databases">
        <title>Acuticoccus sediminis sp. nov., isolated from deep-sea sediment of Indian Ocean.</title>
        <authorList>
            <person name="Liu X."/>
            <person name="Lai Q."/>
            <person name="Du Y."/>
            <person name="Sun F."/>
            <person name="Zhang X."/>
            <person name="Wang S."/>
            <person name="Shao Z."/>
        </authorList>
    </citation>
    <scope>NUCLEOTIDE SEQUENCE [LARGE SCALE GENOMIC DNA]</scope>
    <source>
        <strain evidence="7 8">PTG4-2</strain>
    </source>
</reference>
<dbReference type="InterPro" id="IPR015358">
    <property type="entry name" value="Tscrpt_reg_MerR_DNA-bd"/>
</dbReference>
<evidence type="ECO:0000259" key="6">
    <source>
        <dbReference type="PROSITE" id="PS50937"/>
    </source>
</evidence>
<evidence type="ECO:0000256" key="4">
    <source>
        <dbReference type="ARBA" id="ARBA00023125"/>
    </source>
</evidence>
<gene>
    <name evidence="7" type="primary">cueR</name>
    <name evidence="7" type="ORF">DLJ53_33030</name>
</gene>
<dbReference type="InterPro" id="IPR047057">
    <property type="entry name" value="MerR_fam"/>
</dbReference>
<dbReference type="AlphaFoldDB" id="A0A8B2NJN5"/>
<name>A0A8B2NJN5_9HYPH</name>
<comment type="subcellular location">
    <subcellularLocation>
        <location evidence="1">Cytoplasm</location>
    </subcellularLocation>
</comment>
<evidence type="ECO:0000256" key="2">
    <source>
        <dbReference type="ARBA" id="ARBA00022490"/>
    </source>
</evidence>
<dbReference type="PRINTS" id="PR00040">
    <property type="entry name" value="HTHMERR"/>
</dbReference>
<dbReference type="Pfam" id="PF09278">
    <property type="entry name" value="MerR-DNA-bind"/>
    <property type="match status" value="1"/>
</dbReference>
<dbReference type="RefSeq" id="WP_111352585.1">
    <property type="nucleotide sequence ID" value="NZ_QHHQ01000015.1"/>
</dbReference>
<dbReference type="PROSITE" id="PS50937">
    <property type="entry name" value="HTH_MERR_2"/>
    <property type="match status" value="1"/>
</dbReference>
<sequence length="131" mass="14801">MNIGDVAEQSGLPAKTIRYYEDIGLVRPSRSENGYRDFAPHDLHKLAFLGRARSLGFSIEECRTLLSLYDDRERSSSDVHAIAEKHLARIEHKIGELQALSATLCDLVMRCHRDDRPDCPIMNDLANFGTD</sequence>
<dbReference type="GO" id="GO:0003700">
    <property type="term" value="F:DNA-binding transcription factor activity"/>
    <property type="evidence" value="ECO:0007669"/>
    <property type="project" value="InterPro"/>
</dbReference>
<dbReference type="CDD" id="cd01108">
    <property type="entry name" value="HTH_CueR"/>
    <property type="match status" value="1"/>
</dbReference>